<reference evidence="3" key="2">
    <citation type="submission" date="2015-07" db="EMBL/GenBank/DDBJ databases">
        <title>MeaNS - Measles Nucleotide Surveillance Program.</title>
        <authorList>
            <person name="Tran T."/>
            <person name="Druce J."/>
        </authorList>
    </citation>
    <scope>NUCLEOTIDE SEQUENCE</scope>
    <source>
        <strain evidence="3">DSM 9887</strain>
    </source>
</reference>
<organism evidence="3 4">
    <name type="scientific">Brevibacillus reuszeri</name>
    <dbReference type="NCBI Taxonomy" id="54915"/>
    <lineage>
        <taxon>Bacteria</taxon>
        <taxon>Bacillati</taxon>
        <taxon>Bacillota</taxon>
        <taxon>Bacilli</taxon>
        <taxon>Bacillales</taxon>
        <taxon>Paenibacillaceae</taxon>
        <taxon>Brevibacillus</taxon>
    </lineage>
</organism>
<accession>A0A0K9YZH5</accession>
<dbReference type="PATRIC" id="fig|54915.3.peg.7305"/>
<dbReference type="Proteomes" id="UP000036834">
    <property type="component" value="Unassembled WGS sequence"/>
</dbReference>
<evidence type="ECO:0000313" key="2">
    <source>
        <dbReference type="EMBL" id="GED72845.1"/>
    </source>
</evidence>
<reference evidence="4" key="1">
    <citation type="submission" date="2015-07" db="EMBL/GenBank/DDBJ databases">
        <title>Genome sequencing project for genomic taxonomy and phylogenomics of Bacillus-like bacteria.</title>
        <authorList>
            <person name="Liu B."/>
            <person name="Wang J."/>
            <person name="Zhu Y."/>
            <person name="Liu G."/>
            <person name="Chen Q."/>
            <person name="Chen Z."/>
            <person name="Lan J."/>
            <person name="Che J."/>
            <person name="Ge C."/>
            <person name="Shi H."/>
            <person name="Pan Z."/>
            <person name="Liu X."/>
        </authorList>
    </citation>
    <scope>NUCLEOTIDE SEQUENCE [LARGE SCALE GENOMIC DNA]</scope>
    <source>
        <strain evidence="4">DSM 9887</strain>
    </source>
</reference>
<evidence type="ECO:0000313" key="4">
    <source>
        <dbReference type="Proteomes" id="UP000036834"/>
    </source>
</evidence>
<dbReference type="Proteomes" id="UP000319578">
    <property type="component" value="Unassembled WGS sequence"/>
</dbReference>
<keyword evidence="5" id="KW-1185">Reference proteome</keyword>
<reference evidence="2 5" key="3">
    <citation type="submission" date="2019-06" db="EMBL/GenBank/DDBJ databases">
        <title>Whole genome shotgun sequence of Brevibacillus reuszeri NBRC 15719.</title>
        <authorList>
            <person name="Hosoyama A."/>
            <person name="Uohara A."/>
            <person name="Ohji S."/>
            <person name="Ichikawa N."/>
        </authorList>
    </citation>
    <scope>NUCLEOTIDE SEQUENCE [LARGE SCALE GENOMIC DNA]</scope>
    <source>
        <strain evidence="2 5">NBRC 15719</strain>
    </source>
</reference>
<evidence type="ECO:0000256" key="1">
    <source>
        <dbReference type="SAM" id="MobiDB-lite"/>
    </source>
</evidence>
<feature type="region of interest" description="Disordered" evidence="1">
    <location>
        <begin position="1"/>
        <end position="43"/>
    </location>
</feature>
<comment type="caution">
    <text evidence="3">The sequence shown here is derived from an EMBL/GenBank/DDBJ whole genome shotgun (WGS) entry which is preliminary data.</text>
</comment>
<dbReference type="EMBL" id="LGIQ01000005">
    <property type="protein sequence ID" value="KNB74061.1"/>
    <property type="molecule type" value="Genomic_DNA"/>
</dbReference>
<dbReference type="AlphaFoldDB" id="A0A0K9YZH5"/>
<protein>
    <submittedName>
        <fullName evidence="3">Uncharacterized protein</fullName>
    </submittedName>
</protein>
<evidence type="ECO:0000313" key="3">
    <source>
        <dbReference type="EMBL" id="KNB74061.1"/>
    </source>
</evidence>
<proteinExistence type="predicted"/>
<name>A0A0K9YZH5_9BACL</name>
<dbReference type="EMBL" id="BJON01000035">
    <property type="protein sequence ID" value="GED72845.1"/>
    <property type="molecule type" value="Genomic_DNA"/>
</dbReference>
<evidence type="ECO:0000313" key="5">
    <source>
        <dbReference type="Proteomes" id="UP000319578"/>
    </source>
</evidence>
<gene>
    <name evidence="3" type="ORF">ADS79_09150</name>
    <name evidence="2" type="ORF">BRE01_65470</name>
</gene>
<sequence length="230" mass="23206">MCDESRSHGVGSTENLKRLGENSDPGVTATLGSITQGEQGGVAAKAENQGVTYTARTPGAAGNGIEIELEENRNQIETTVTENVANRTVLIRLAGDPVNNIVSVTTVTDVVSAVNDANLTLITASGSGSMIVRGVSWSTSGGTGVTESVDLTIDTGANATGTITVKVAGVDHTVAVTAGQTAAQVAAAIAAQLTADGVLGYSVNNPSGAIVRFTSTTQFMDVPDLTVSVN</sequence>
<dbReference type="RefSeq" id="WP_049738077.1">
    <property type="nucleotide sequence ID" value="NZ_BJON01000035.1"/>
</dbReference>